<accession>A0ABT8M5X7</accession>
<keyword evidence="1" id="KW-0472">Membrane</keyword>
<proteinExistence type="predicted"/>
<sequence>MKRKQSALTIATVSGIVCVAAAIFAAIGYLAVWLAEILIVLAFPVFVIALALWWSASEGVADIPFIGY</sequence>
<gene>
    <name evidence="2" type="ORF">FGU65_00215</name>
</gene>
<evidence type="ECO:0000313" key="2">
    <source>
        <dbReference type="EMBL" id="MDN7023336.1"/>
    </source>
</evidence>
<feature type="transmembrane region" description="Helical" evidence="1">
    <location>
        <begin position="37"/>
        <end position="56"/>
    </location>
</feature>
<feature type="transmembrane region" description="Helical" evidence="1">
    <location>
        <begin position="7"/>
        <end position="31"/>
    </location>
</feature>
<protein>
    <submittedName>
        <fullName evidence="2">Uncharacterized protein</fullName>
    </submittedName>
</protein>
<dbReference type="Proteomes" id="UP001168338">
    <property type="component" value="Unassembled WGS sequence"/>
</dbReference>
<evidence type="ECO:0000313" key="3">
    <source>
        <dbReference type="Proteomes" id="UP001168338"/>
    </source>
</evidence>
<organism evidence="2 3">
    <name type="scientific">Methanoculleus frigidifontis</name>
    <dbReference type="NCBI Taxonomy" id="2584085"/>
    <lineage>
        <taxon>Archaea</taxon>
        <taxon>Methanobacteriati</taxon>
        <taxon>Methanobacteriota</taxon>
        <taxon>Stenosarchaea group</taxon>
        <taxon>Methanomicrobia</taxon>
        <taxon>Methanomicrobiales</taxon>
        <taxon>Methanomicrobiaceae</taxon>
        <taxon>Methanoculleus</taxon>
    </lineage>
</organism>
<evidence type="ECO:0000256" key="1">
    <source>
        <dbReference type="SAM" id="Phobius"/>
    </source>
</evidence>
<keyword evidence="3" id="KW-1185">Reference proteome</keyword>
<name>A0ABT8M5X7_9EURY</name>
<comment type="caution">
    <text evidence="2">The sequence shown here is derived from an EMBL/GenBank/DDBJ whole genome shotgun (WGS) entry which is preliminary data.</text>
</comment>
<dbReference type="RefSeq" id="WP_301662391.1">
    <property type="nucleotide sequence ID" value="NZ_VCYH01000001.1"/>
</dbReference>
<keyword evidence="1" id="KW-0812">Transmembrane</keyword>
<reference evidence="2" key="1">
    <citation type="submission" date="2019-05" db="EMBL/GenBank/DDBJ databases">
        <title>Methanoculleus sp. FWC-SCC1, a methanogenic archaeon isolated from deep marine cold seep.</title>
        <authorList>
            <person name="Chen Y.-W."/>
            <person name="Chen S.-C."/>
            <person name="Teng N.-H."/>
            <person name="Lai M.-C."/>
        </authorList>
    </citation>
    <scope>NUCLEOTIDE SEQUENCE</scope>
    <source>
        <strain evidence="2">FWC-SCC1</strain>
    </source>
</reference>
<keyword evidence="1" id="KW-1133">Transmembrane helix</keyword>
<dbReference type="EMBL" id="VCYH01000001">
    <property type="protein sequence ID" value="MDN7023336.1"/>
    <property type="molecule type" value="Genomic_DNA"/>
</dbReference>